<sequence length="68" mass="7706">MDTRITASQHAAPKWRQSIGDNNKMAIACDITRGQCLKFLTIYSCYVAEVFFIIRGYVDLAPFNFGNI</sequence>
<reference evidence="1" key="1">
    <citation type="journal article" date="2013" name="BMC Genomics">
        <title>Unscrambling butterfly oogenesis.</title>
        <authorList>
            <person name="Carter J.M."/>
            <person name="Baker S.C."/>
            <person name="Pink R."/>
            <person name="Carter D.R."/>
            <person name="Collins A."/>
            <person name="Tomlin J."/>
            <person name="Gibbs M."/>
            <person name="Breuker C.J."/>
        </authorList>
    </citation>
    <scope>NUCLEOTIDE SEQUENCE</scope>
    <source>
        <tissue evidence="1">Ovary</tissue>
    </source>
</reference>
<evidence type="ECO:0000313" key="1">
    <source>
        <dbReference type="EMBL" id="JAA88776.1"/>
    </source>
</evidence>
<name>S4P9E6_9NEOP</name>
<accession>S4P9E6</accession>
<protein>
    <submittedName>
        <fullName evidence="1">Uncharacterized protein</fullName>
    </submittedName>
</protein>
<dbReference type="AlphaFoldDB" id="S4P9E6"/>
<proteinExistence type="predicted"/>
<reference evidence="1" key="2">
    <citation type="submission" date="2013-05" db="EMBL/GenBank/DDBJ databases">
        <authorList>
            <person name="Carter J.-M."/>
            <person name="Baker S.C."/>
            <person name="Pink R."/>
            <person name="Carter D.R.F."/>
            <person name="Collins A."/>
            <person name="Tomlin J."/>
            <person name="Gibbs M."/>
            <person name="Breuker C.J."/>
        </authorList>
    </citation>
    <scope>NUCLEOTIDE SEQUENCE</scope>
    <source>
        <tissue evidence="1">Ovary</tissue>
    </source>
</reference>
<dbReference type="EMBL" id="GAIX01003784">
    <property type="protein sequence ID" value="JAA88776.1"/>
    <property type="molecule type" value="Transcribed_RNA"/>
</dbReference>
<organism evidence="1">
    <name type="scientific">Pararge aegeria</name>
    <name type="common">speckled wood butterfly</name>
    <dbReference type="NCBI Taxonomy" id="116150"/>
    <lineage>
        <taxon>Eukaryota</taxon>
        <taxon>Metazoa</taxon>
        <taxon>Ecdysozoa</taxon>
        <taxon>Arthropoda</taxon>
        <taxon>Hexapoda</taxon>
        <taxon>Insecta</taxon>
        <taxon>Pterygota</taxon>
        <taxon>Neoptera</taxon>
        <taxon>Endopterygota</taxon>
        <taxon>Lepidoptera</taxon>
        <taxon>Glossata</taxon>
        <taxon>Ditrysia</taxon>
        <taxon>Papilionoidea</taxon>
        <taxon>Nymphalidae</taxon>
        <taxon>Satyrinae</taxon>
        <taxon>Satyrini</taxon>
        <taxon>Parargina</taxon>
        <taxon>Pararge</taxon>
    </lineage>
</organism>